<comment type="similarity">
    <text evidence="5">Belongs to the MCM family.</text>
</comment>
<dbReference type="OrthoDB" id="10036721at2759"/>
<dbReference type="Gene3D" id="3.40.50.300">
    <property type="entry name" value="P-loop containing nucleotide triphosphate hydrolases"/>
    <property type="match status" value="1"/>
</dbReference>
<evidence type="ECO:0000256" key="5">
    <source>
        <dbReference type="RuleBase" id="RU004070"/>
    </source>
</evidence>
<keyword evidence="2 5" id="KW-0547">Nucleotide-binding</keyword>
<reference evidence="7" key="1">
    <citation type="submission" date="2013-10" db="EMBL/GenBank/DDBJ databases">
        <title>Genomic analysis of the causative agents of coccidiosis in chickens.</title>
        <authorList>
            <person name="Reid A.J."/>
            <person name="Blake D."/>
            <person name="Billington K."/>
            <person name="Browne H."/>
            <person name="Dunn M."/>
            <person name="Hung S."/>
            <person name="Kawahara F."/>
            <person name="Miranda-Saavedra D."/>
            <person name="Mourier T."/>
            <person name="Nagra H."/>
            <person name="Otto T.D."/>
            <person name="Rawlings N."/>
            <person name="Sanchez A."/>
            <person name="Sanders M."/>
            <person name="Subramaniam C."/>
            <person name="Tay Y."/>
            <person name="Dear P."/>
            <person name="Doerig C."/>
            <person name="Gruber A."/>
            <person name="Parkinson J."/>
            <person name="Shirley M."/>
            <person name="Wan K.L."/>
            <person name="Berriman M."/>
            <person name="Tomley F."/>
            <person name="Pain A."/>
        </authorList>
    </citation>
    <scope>NUCLEOTIDE SEQUENCE [LARGE SCALE GENOMIC DNA]</scope>
    <source>
        <strain evidence="7">Houghton</strain>
    </source>
</reference>
<dbReference type="PROSITE" id="PS50051">
    <property type="entry name" value="MCM_2"/>
    <property type="match status" value="1"/>
</dbReference>
<dbReference type="GO" id="GO:0000727">
    <property type="term" value="P:double-strand break repair via break-induced replication"/>
    <property type="evidence" value="ECO:0007669"/>
    <property type="project" value="TreeGrafter"/>
</dbReference>
<dbReference type="PANTHER" id="PTHR11630">
    <property type="entry name" value="DNA REPLICATION LICENSING FACTOR MCM FAMILY MEMBER"/>
    <property type="match status" value="1"/>
</dbReference>
<keyword evidence="3 5" id="KW-0067">ATP-binding</keyword>
<dbReference type="GO" id="GO:0043138">
    <property type="term" value="F:3'-5' DNA helicase activity"/>
    <property type="evidence" value="ECO:0007669"/>
    <property type="project" value="TreeGrafter"/>
</dbReference>
<evidence type="ECO:0000256" key="2">
    <source>
        <dbReference type="ARBA" id="ARBA00022741"/>
    </source>
</evidence>
<dbReference type="InterPro" id="IPR027417">
    <property type="entry name" value="P-loop_NTPase"/>
</dbReference>
<dbReference type="PROSITE" id="PS00847">
    <property type="entry name" value="MCM_1"/>
    <property type="match status" value="1"/>
</dbReference>
<name>U6K4R9_9EIME</name>
<sequence length="356" mass="39709">MTEVKRACACLLFGGTAKIINDTTRIRGDINVLLLGDPSVAKSQVLKFVAKLAPISVYTSGKGSSAAGLTAAVMRQFRLGGCMCLADGGVVCVDEFDKMQERDVVAMHEAMEQQTISISKAGINTVLNSRCAVLAAANPSFGSFDDAQDTTEQHEFKATILSRFDLIFMLRDKDDYEKDTRLCEHILSLHARRAAPPPQEEGETIPFEVLRRYIQYARQQQQPLLSLDARDALKNFYVQTRQDVREDRRSVTRKIPITLRQLESLVRIAESFARMELAPAAQASHVKRAIDLFSASTAETAKHALVFESLTPLQQKAIKLAEDALMSRLQPGQRALRRNIVRDLQQQGYDKLVVQR</sequence>
<dbReference type="GO" id="GO:0005634">
    <property type="term" value="C:nucleus"/>
    <property type="evidence" value="ECO:0007669"/>
    <property type="project" value="TreeGrafter"/>
</dbReference>
<keyword evidence="4 5" id="KW-0238">DNA-binding</keyword>
<dbReference type="RefSeq" id="XP_013354521.1">
    <property type="nucleotide sequence ID" value="XM_013499067.1"/>
</dbReference>
<dbReference type="SUPFAM" id="SSF52540">
    <property type="entry name" value="P-loop containing nucleoside triphosphate hydrolases"/>
    <property type="match status" value="1"/>
</dbReference>
<gene>
    <name evidence="7" type="ORF">EMH_0071170</name>
</gene>
<dbReference type="Proteomes" id="UP000030744">
    <property type="component" value="Unassembled WGS sequence"/>
</dbReference>
<dbReference type="AlphaFoldDB" id="U6K4R9"/>
<dbReference type="InterPro" id="IPR001208">
    <property type="entry name" value="MCM_dom"/>
</dbReference>
<dbReference type="GO" id="GO:0006270">
    <property type="term" value="P:DNA replication initiation"/>
    <property type="evidence" value="ECO:0007669"/>
    <property type="project" value="TreeGrafter"/>
</dbReference>
<dbReference type="InterPro" id="IPR018525">
    <property type="entry name" value="MCM_CS"/>
</dbReference>
<evidence type="ECO:0000256" key="1">
    <source>
        <dbReference type="ARBA" id="ARBA00012551"/>
    </source>
</evidence>
<dbReference type="GO" id="GO:0042555">
    <property type="term" value="C:MCM complex"/>
    <property type="evidence" value="ECO:0007669"/>
    <property type="project" value="TreeGrafter"/>
</dbReference>
<evidence type="ECO:0000259" key="6">
    <source>
        <dbReference type="PROSITE" id="PS50051"/>
    </source>
</evidence>
<dbReference type="FunFam" id="3.40.50.300:FF:002469">
    <property type="entry name" value="Cell division control protein 21"/>
    <property type="match status" value="1"/>
</dbReference>
<organism evidence="7 8">
    <name type="scientific">Eimeria mitis</name>
    <dbReference type="NCBI Taxonomy" id="44415"/>
    <lineage>
        <taxon>Eukaryota</taxon>
        <taxon>Sar</taxon>
        <taxon>Alveolata</taxon>
        <taxon>Apicomplexa</taxon>
        <taxon>Conoidasida</taxon>
        <taxon>Coccidia</taxon>
        <taxon>Eucoccidiorida</taxon>
        <taxon>Eimeriorina</taxon>
        <taxon>Eimeriidae</taxon>
        <taxon>Eimeria</taxon>
    </lineage>
</organism>
<keyword evidence="8" id="KW-1185">Reference proteome</keyword>
<dbReference type="EMBL" id="HG683724">
    <property type="protein sequence ID" value="CDJ31956.1"/>
    <property type="molecule type" value="Genomic_DNA"/>
</dbReference>
<protein>
    <recommendedName>
        <fullName evidence="1">DNA helicase</fullName>
        <ecNumber evidence="1">3.6.4.12</ecNumber>
    </recommendedName>
</protein>
<dbReference type="PANTHER" id="PTHR11630:SF42">
    <property type="entry name" value="DNA REPLICATION LICENSING FACTOR MCM5"/>
    <property type="match status" value="1"/>
</dbReference>
<dbReference type="GO" id="GO:0017116">
    <property type="term" value="F:single-stranded DNA helicase activity"/>
    <property type="evidence" value="ECO:0007669"/>
    <property type="project" value="TreeGrafter"/>
</dbReference>
<dbReference type="EC" id="3.6.4.12" evidence="1"/>
<feature type="domain" description="MCM C-terminal AAA(+) ATPase" evidence="6">
    <location>
        <begin position="1"/>
        <end position="186"/>
    </location>
</feature>
<evidence type="ECO:0000313" key="8">
    <source>
        <dbReference type="Proteomes" id="UP000030744"/>
    </source>
</evidence>
<dbReference type="GO" id="GO:0005524">
    <property type="term" value="F:ATP binding"/>
    <property type="evidence" value="ECO:0007669"/>
    <property type="project" value="UniProtKB-KW"/>
</dbReference>
<proteinExistence type="inferred from homology"/>
<dbReference type="GeneID" id="25381627"/>
<evidence type="ECO:0000256" key="3">
    <source>
        <dbReference type="ARBA" id="ARBA00022840"/>
    </source>
</evidence>
<dbReference type="Pfam" id="PF00493">
    <property type="entry name" value="MCM"/>
    <property type="match status" value="1"/>
</dbReference>
<dbReference type="InterPro" id="IPR041562">
    <property type="entry name" value="MCM_lid"/>
</dbReference>
<accession>U6K4R9</accession>
<dbReference type="SMART" id="SM00350">
    <property type="entry name" value="MCM"/>
    <property type="match status" value="1"/>
</dbReference>
<dbReference type="VEuPathDB" id="ToxoDB:EMH_0071170"/>
<reference evidence="7" key="2">
    <citation type="submission" date="2013-10" db="EMBL/GenBank/DDBJ databases">
        <authorList>
            <person name="Aslett M."/>
        </authorList>
    </citation>
    <scope>NUCLEOTIDE SEQUENCE [LARGE SCALE GENOMIC DNA]</scope>
    <source>
        <strain evidence="7">Houghton</strain>
    </source>
</reference>
<evidence type="ECO:0000256" key="4">
    <source>
        <dbReference type="ARBA" id="ARBA00023125"/>
    </source>
</evidence>
<dbReference type="GO" id="GO:0003697">
    <property type="term" value="F:single-stranded DNA binding"/>
    <property type="evidence" value="ECO:0007669"/>
    <property type="project" value="TreeGrafter"/>
</dbReference>
<dbReference type="InterPro" id="IPR031327">
    <property type="entry name" value="MCM"/>
</dbReference>
<dbReference type="Pfam" id="PF17855">
    <property type="entry name" value="MCM_lid"/>
    <property type="match status" value="1"/>
</dbReference>
<dbReference type="PRINTS" id="PR01657">
    <property type="entry name" value="MCMFAMILY"/>
</dbReference>
<evidence type="ECO:0000313" key="7">
    <source>
        <dbReference type="EMBL" id="CDJ31956.1"/>
    </source>
</evidence>